<dbReference type="AlphaFoldDB" id="A0AAW6TTJ3"/>
<dbReference type="Gene3D" id="3.30.420.40">
    <property type="match status" value="2"/>
</dbReference>
<dbReference type="Proteomes" id="UP001431776">
    <property type="component" value="Unassembled WGS sequence"/>
</dbReference>
<evidence type="ECO:0000313" key="2">
    <source>
        <dbReference type="EMBL" id="MDI6447935.1"/>
    </source>
</evidence>
<gene>
    <name evidence="2" type="ORF">QJ522_02670</name>
</gene>
<reference evidence="2" key="1">
    <citation type="submission" date="2023-05" db="EMBL/GenBank/DDBJ databases">
        <title>Anaerotaeda fermentans gen. nov., sp. nov., a novel anaerobic planctomycete of the new family within the order Sedimentisphaerales isolated from Taman Peninsula, Russia.</title>
        <authorList>
            <person name="Khomyakova M.A."/>
            <person name="Merkel A.Y."/>
            <person name="Slobodkin A.I."/>
        </authorList>
    </citation>
    <scope>NUCLEOTIDE SEQUENCE</scope>
    <source>
        <strain evidence="2">M17dextr</strain>
    </source>
</reference>
<dbReference type="EMBL" id="JASCXX010000002">
    <property type="protein sequence ID" value="MDI6447935.1"/>
    <property type="molecule type" value="Genomic_DNA"/>
</dbReference>
<keyword evidence="1" id="KW-0472">Membrane</keyword>
<keyword evidence="1" id="KW-0812">Transmembrane</keyword>
<dbReference type="RefSeq" id="WP_349243346.1">
    <property type="nucleotide sequence ID" value="NZ_JASCXX010000002.1"/>
</dbReference>
<keyword evidence="1" id="KW-1133">Transmembrane helix</keyword>
<dbReference type="Gene3D" id="3.30.1490.300">
    <property type="match status" value="1"/>
</dbReference>
<evidence type="ECO:0008006" key="4">
    <source>
        <dbReference type="Google" id="ProtNLM"/>
    </source>
</evidence>
<evidence type="ECO:0000313" key="3">
    <source>
        <dbReference type="Proteomes" id="UP001431776"/>
    </source>
</evidence>
<evidence type="ECO:0000256" key="1">
    <source>
        <dbReference type="SAM" id="Phobius"/>
    </source>
</evidence>
<keyword evidence="3" id="KW-1185">Reference proteome</keyword>
<name>A0AAW6TTJ3_9BACT</name>
<accession>A0AAW6TTJ3</accession>
<organism evidence="2 3">
    <name type="scientific">Anaerobaca lacustris</name>
    <dbReference type="NCBI Taxonomy" id="3044600"/>
    <lineage>
        <taxon>Bacteria</taxon>
        <taxon>Pseudomonadati</taxon>
        <taxon>Planctomycetota</taxon>
        <taxon>Phycisphaerae</taxon>
        <taxon>Sedimentisphaerales</taxon>
        <taxon>Anaerobacaceae</taxon>
        <taxon>Anaerobaca</taxon>
    </lineage>
</organism>
<feature type="transmembrane region" description="Helical" evidence="1">
    <location>
        <begin position="337"/>
        <end position="363"/>
    </location>
</feature>
<sequence>MSRSAKTAHSVIAAVKDDATFKAVALRKRSDSLEVLWARSMPIEGGSWEAFASECGLSAESKVSRREPQGGEVSVVGLDSTAVAFYRIAAPSVGREETAAIVRMQAESLLPLPASQIEVAWRTLPSTNGTADVTIAAARRDYLHRFADEVRPFAPQLIVPACEGTARTWHETFGERERQASIVSIGVRHTQVCLVLNGSVANSAVLDMGMTDLSAVVDGSGDRPEGAEVIERFVQDMRTVLTSFGWVESAPWPVFLLSDGADGVDRIVEALDKAGLKTRVSVPRPQTLGLPVGLTPADFHRYREPLGLGLMTLDAPATGLDLFGAIRRAEREKKTRSAWHSTTLAAAVAVVMLAVFIAVSVAVDFASEKRLTALVGQPEFKEAHERQALLRTVARYRPDVLGLLTEMGAGENPGVLLDGFHFRKGQVVTVTGQADNAEQMWKFQANLLGQKGIDDVSIANTSVDSKTKKVRFTMSFHYKNFTKKGAEL</sequence>
<protein>
    <recommendedName>
        <fullName evidence="4">Fimbrial assembly protein</fullName>
    </recommendedName>
</protein>
<comment type="caution">
    <text evidence="2">The sequence shown here is derived from an EMBL/GenBank/DDBJ whole genome shotgun (WGS) entry which is preliminary data.</text>
</comment>
<proteinExistence type="predicted"/>